<dbReference type="GeneID" id="106466108"/>
<evidence type="ECO:0000256" key="3">
    <source>
        <dbReference type="ARBA" id="ARBA00022946"/>
    </source>
</evidence>
<evidence type="ECO:0000256" key="4">
    <source>
        <dbReference type="ARBA" id="ARBA00023128"/>
    </source>
</evidence>
<protein>
    <submittedName>
        <fullName evidence="8">Probable peptide chain release factor C12orf65, mitochondrial isoform X1</fullName>
    </submittedName>
</protein>
<evidence type="ECO:0000313" key="7">
    <source>
        <dbReference type="Proteomes" id="UP000694941"/>
    </source>
</evidence>
<keyword evidence="5" id="KW-0175">Coiled coil</keyword>
<dbReference type="InterPro" id="IPR045853">
    <property type="entry name" value="Pep_chain_release_fac_I_sf"/>
</dbReference>
<dbReference type="InterPro" id="IPR052405">
    <property type="entry name" value="Mito_Transl_Release_Factor"/>
</dbReference>
<feature type="coiled-coil region" evidence="5">
    <location>
        <begin position="169"/>
        <end position="196"/>
    </location>
</feature>
<dbReference type="PANTHER" id="PTHR46203">
    <property type="entry name" value="PROBABLE PEPTIDE CHAIN RELEASE FACTOR C12ORF65"/>
    <property type="match status" value="1"/>
</dbReference>
<organism evidence="7 8">
    <name type="scientific">Limulus polyphemus</name>
    <name type="common">Atlantic horseshoe crab</name>
    <dbReference type="NCBI Taxonomy" id="6850"/>
    <lineage>
        <taxon>Eukaryota</taxon>
        <taxon>Metazoa</taxon>
        <taxon>Ecdysozoa</taxon>
        <taxon>Arthropoda</taxon>
        <taxon>Chelicerata</taxon>
        <taxon>Merostomata</taxon>
        <taxon>Xiphosura</taxon>
        <taxon>Limulidae</taxon>
        <taxon>Limulus</taxon>
    </lineage>
</organism>
<dbReference type="InterPro" id="IPR000352">
    <property type="entry name" value="Pep_chain_release_fac_I"/>
</dbReference>
<sequence length="200" mass="23096">MNKLLHTRWKMFCDIAFAAHRSKCILTNVPMMSASNTMKNPLVKKHLCNFNRKSMFILSNDTGFGNVCSQLVAATCFKHTIDYSLVPIIREEDLQEDFVRGSGPGGQAVNKTANCVVLIHIPTGRFKGICVKCHHSRLLHQNRQLARKILQQRLDEYYNGDMSLSSQQKRIEERKYKVKKQKAKKLQELKKQFKEREGLD</sequence>
<reference evidence="8" key="1">
    <citation type="submission" date="2025-08" db="UniProtKB">
        <authorList>
            <consortium name="RefSeq"/>
        </authorList>
    </citation>
    <scope>IDENTIFICATION</scope>
    <source>
        <tissue evidence="8">Muscle</tissue>
    </source>
</reference>
<keyword evidence="3" id="KW-0809">Transit peptide</keyword>
<proteinExistence type="inferred from homology"/>
<evidence type="ECO:0000256" key="2">
    <source>
        <dbReference type="ARBA" id="ARBA00010835"/>
    </source>
</evidence>
<name>A0ABM1T1M0_LIMPO</name>
<dbReference type="Proteomes" id="UP000694941">
    <property type="component" value="Unplaced"/>
</dbReference>
<evidence type="ECO:0000256" key="5">
    <source>
        <dbReference type="SAM" id="Coils"/>
    </source>
</evidence>
<feature type="domain" description="Prokaryotic-type class I peptide chain release factors" evidence="6">
    <location>
        <begin position="89"/>
        <end position="190"/>
    </location>
</feature>
<gene>
    <name evidence="8" type="primary">LOC106466108</name>
</gene>
<dbReference type="PANTHER" id="PTHR46203:SF1">
    <property type="entry name" value="MITOCHONDRIAL TRANSLATION RELEASE FACTOR IN RESCUE"/>
    <property type="match status" value="1"/>
</dbReference>
<keyword evidence="4" id="KW-0496">Mitochondrion</keyword>
<comment type="similarity">
    <text evidence="2">Belongs to the prokaryotic/mitochondrial release factor family.</text>
</comment>
<keyword evidence="7" id="KW-1185">Reference proteome</keyword>
<dbReference type="RefSeq" id="XP_022249776.1">
    <property type="nucleotide sequence ID" value="XM_022394068.1"/>
</dbReference>
<dbReference type="Gene3D" id="3.30.160.20">
    <property type="match status" value="1"/>
</dbReference>
<evidence type="ECO:0000256" key="1">
    <source>
        <dbReference type="ARBA" id="ARBA00004173"/>
    </source>
</evidence>
<accession>A0ABM1T1M0</accession>
<evidence type="ECO:0000313" key="8">
    <source>
        <dbReference type="RefSeq" id="XP_022249776.1"/>
    </source>
</evidence>
<evidence type="ECO:0000259" key="6">
    <source>
        <dbReference type="Pfam" id="PF00472"/>
    </source>
</evidence>
<dbReference type="SUPFAM" id="SSF75620">
    <property type="entry name" value="Release factor"/>
    <property type="match status" value="1"/>
</dbReference>
<comment type="subcellular location">
    <subcellularLocation>
        <location evidence="1">Mitochondrion</location>
    </subcellularLocation>
</comment>
<dbReference type="Pfam" id="PF00472">
    <property type="entry name" value="RF-1"/>
    <property type="match status" value="1"/>
</dbReference>